<protein>
    <submittedName>
        <fullName evidence="1">Uncharacterized protein</fullName>
    </submittedName>
</protein>
<dbReference type="EMBL" id="VSSQ01033864">
    <property type="protein sequence ID" value="MPM85603.1"/>
    <property type="molecule type" value="Genomic_DNA"/>
</dbReference>
<proteinExistence type="predicted"/>
<name>A0A645D9J2_9ZZZZ</name>
<sequence>MTEFSKVKKVNNSERNAILSSSSVPPVISPFPKALSDGRTIELARVAIDLRREPSGVLVLANINWSASFPSGTYTTGGWAEITFELLRDGAIICQVHQSVVQGETDGVILPPTLTIFSIAALHHFDTAPLNEKTGKVIYILRATNIILVDPLGGNPVATTANVGAVTLTAQQIEACLPK</sequence>
<dbReference type="AlphaFoldDB" id="A0A645D9J2"/>
<evidence type="ECO:0000313" key="1">
    <source>
        <dbReference type="EMBL" id="MPM85603.1"/>
    </source>
</evidence>
<reference evidence="1" key="1">
    <citation type="submission" date="2019-08" db="EMBL/GenBank/DDBJ databases">
        <authorList>
            <person name="Kucharzyk K."/>
            <person name="Murdoch R.W."/>
            <person name="Higgins S."/>
            <person name="Loffler F."/>
        </authorList>
    </citation>
    <scope>NUCLEOTIDE SEQUENCE</scope>
</reference>
<organism evidence="1">
    <name type="scientific">bioreactor metagenome</name>
    <dbReference type="NCBI Taxonomy" id="1076179"/>
    <lineage>
        <taxon>unclassified sequences</taxon>
        <taxon>metagenomes</taxon>
        <taxon>ecological metagenomes</taxon>
    </lineage>
</organism>
<accession>A0A645D9J2</accession>
<comment type="caution">
    <text evidence="1">The sequence shown here is derived from an EMBL/GenBank/DDBJ whole genome shotgun (WGS) entry which is preliminary data.</text>
</comment>
<gene>
    <name evidence="1" type="ORF">SDC9_132684</name>
</gene>